<dbReference type="InterPro" id="IPR036388">
    <property type="entry name" value="WH-like_DNA-bd_sf"/>
</dbReference>
<dbReference type="PANTHER" id="PTHR33795:SF1">
    <property type="entry name" value="INSERTION ELEMENT IS150 PROTEIN INSJ"/>
    <property type="match status" value="1"/>
</dbReference>
<dbReference type="KEGG" id="ibu:IB211_03141"/>
<reference evidence="4" key="2">
    <citation type="submission" date="2015-04" db="EMBL/GenBank/DDBJ databases">
        <title>A butyrogenic pathway from the amino acid lysine in a human gut commensal.</title>
        <authorList>
            <person name="de Vos W.M."/>
            <person name="Bui N.T.P."/>
            <person name="Plugge C.M."/>
            <person name="Ritari J."/>
        </authorList>
    </citation>
    <scope>NUCLEOTIDE SEQUENCE [LARGE SCALE GENOMIC DNA]</scope>
    <source>
        <strain evidence="4">AF211</strain>
    </source>
</reference>
<dbReference type="Gene3D" id="1.10.10.10">
    <property type="entry name" value="Winged helix-like DNA-binding domain superfamily/Winged helix DNA-binding domain"/>
    <property type="match status" value="1"/>
</dbReference>
<organism evidence="3 4">
    <name type="scientific">Intestinimonas butyriciproducens</name>
    <dbReference type="NCBI Taxonomy" id="1297617"/>
    <lineage>
        <taxon>Bacteria</taxon>
        <taxon>Bacillati</taxon>
        <taxon>Bacillota</taxon>
        <taxon>Clostridia</taxon>
        <taxon>Eubacteriales</taxon>
        <taxon>Intestinimonas</taxon>
    </lineage>
</organism>
<dbReference type="Gene3D" id="1.10.10.60">
    <property type="entry name" value="Homeodomain-like"/>
    <property type="match status" value="1"/>
</dbReference>
<dbReference type="InterPro" id="IPR055247">
    <property type="entry name" value="InsJ-like_HTH"/>
</dbReference>
<feature type="domain" description="Insertion element IS150 protein InsJ-like helix-turn-helix" evidence="2">
    <location>
        <begin position="69"/>
        <end position="109"/>
    </location>
</feature>
<protein>
    <submittedName>
        <fullName evidence="3">Mobile element protein</fullName>
    </submittedName>
</protein>
<feature type="domain" description="Insertion element IS150 protein InsJ-like helix-turn-helix" evidence="2">
    <location>
        <begin position="136"/>
        <end position="185"/>
    </location>
</feature>
<sequence>MSEREKQKPEEKVKIVIKYIAGEVSISGAAAEGGVDRKTLQRWVMQYEAEGAAAFLPGRREHLYSPELKLQAVQEYLSGKGSQAELSKKYGLRDRRQLRNWLKVYNAHGDFNSRKNSGGGSCMKQGRDATQEEGVQIVKDCLASGKNYSEMALKYKVSYQQVRTWALRFEEMGESGLEDRRGKRKKDQVPRTELEKAQIEIEQLKHKLYLAEMERDLLKKLDEIERRDAFWK</sequence>
<name>A0A0S2W869_9FIRM</name>
<dbReference type="Pfam" id="PF13518">
    <property type="entry name" value="HTH_28"/>
    <property type="match status" value="3"/>
</dbReference>
<reference evidence="3 4" key="1">
    <citation type="journal article" date="2015" name="Nat. Commun.">
        <title>Production of butyrate from lysine and the Amadori product fructoselysine by a human gut commensal.</title>
        <authorList>
            <person name="Bui T.P."/>
            <person name="Ritari J."/>
            <person name="Boeren S."/>
            <person name="de Waard P."/>
            <person name="Plugge C.M."/>
            <person name="de Vos W.M."/>
        </authorList>
    </citation>
    <scope>NUCLEOTIDE SEQUENCE [LARGE SCALE GENOMIC DNA]</scope>
    <source>
        <strain evidence="3 4">AF211</strain>
    </source>
</reference>
<feature type="domain" description="Insertion element IS150 protein InsJ-like helix-turn-helix" evidence="2">
    <location>
        <begin position="11"/>
        <end position="60"/>
    </location>
</feature>
<dbReference type="EMBL" id="CP011307">
    <property type="protein sequence ID" value="ALP95532.1"/>
    <property type="molecule type" value="Genomic_DNA"/>
</dbReference>
<keyword evidence="4" id="KW-1185">Reference proteome</keyword>
<dbReference type="AlphaFoldDB" id="A0A0S2W869"/>
<dbReference type="Proteomes" id="UP000064844">
    <property type="component" value="Chromosome"/>
</dbReference>
<dbReference type="InterPro" id="IPR052057">
    <property type="entry name" value="IS150/IS1296_orfA-like"/>
</dbReference>
<dbReference type="PATRIC" id="fig|1297617.4.peg.3228"/>
<dbReference type="GO" id="GO:0043565">
    <property type="term" value="F:sequence-specific DNA binding"/>
    <property type="evidence" value="ECO:0007669"/>
    <property type="project" value="InterPro"/>
</dbReference>
<evidence type="ECO:0000259" key="2">
    <source>
        <dbReference type="Pfam" id="PF13518"/>
    </source>
</evidence>
<dbReference type="SUPFAM" id="SSF48295">
    <property type="entry name" value="TrpR-like"/>
    <property type="match status" value="3"/>
</dbReference>
<dbReference type="PANTHER" id="PTHR33795">
    <property type="entry name" value="INSERTION ELEMENT IS150 PROTEIN INSJ"/>
    <property type="match status" value="1"/>
</dbReference>
<dbReference type="STRING" id="1297617.IB211_03141"/>
<dbReference type="InterPro" id="IPR010921">
    <property type="entry name" value="Trp_repressor/repl_initiator"/>
</dbReference>
<evidence type="ECO:0000313" key="4">
    <source>
        <dbReference type="Proteomes" id="UP000064844"/>
    </source>
</evidence>
<gene>
    <name evidence="3" type="ORF">IB211_03141</name>
</gene>
<accession>A0A0S2W869</accession>
<proteinExistence type="inferred from homology"/>
<evidence type="ECO:0000256" key="1">
    <source>
        <dbReference type="ARBA" id="ARBA00038232"/>
    </source>
</evidence>
<comment type="similarity">
    <text evidence="1">Belongs to the IS150/IS1296 orfA family.</text>
</comment>
<evidence type="ECO:0000313" key="3">
    <source>
        <dbReference type="EMBL" id="ALP95532.1"/>
    </source>
</evidence>